<name>A0A7M2WRA3_9BACT</name>
<dbReference type="KEGG" id="hbs:IPV69_24265"/>
<protein>
    <submittedName>
        <fullName evidence="2">Winged helix-turn-helix domain-containing protein</fullName>
    </submittedName>
</protein>
<evidence type="ECO:0000313" key="5">
    <source>
        <dbReference type="EMBL" id="QOV91851.1"/>
    </source>
</evidence>
<dbReference type="KEGG" id="hbs:IPV69_04655"/>
<evidence type="ECO:0000313" key="6">
    <source>
        <dbReference type="Proteomes" id="UP000593765"/>
    </source>
</evidence>
<dbReference type="EMBL" id="CP063458">
    <property type="protein sequence ID" value="QOV88067.1"/>
    <property type="molecule type" value="Genomic_DNA"/>
</dbReference>
<evidence type="ECO:0000313" key="2">
    <source>
        <dbReference type="EMBL" id="QOV88067.1"/>
    </source>
</evidence>
<accession>A0A7M2WUS5</accession>
<organism evidence="2 6">
    <name type="scientific">Humisphaera borealis</name>
    <dbReference type="NCBI Taxonomy" id="2807512"/>
    <lineage>
        <taxon>Bacteria</taxon>
        <taxon>Pseudomonadati</taxon>
        <taxon>Planctomycetota</taxon>
        <taxon>Phycisphaerae</taxon>
        <taxon>Tepidisphaerales</taxon>
        <taxon>Tepidisphaeraceae</taxon>
        <taxon>Humisphaera</taxon>
    </lineage>
</organism>
<sequence>MRKKGTRQEWDRVRSIAANMFEQDREPAEIAKDLGVDDQTVRAWRRAYRKGGRDALVSRKPPGRPSRLNEAQRKTLAGLLLKTPRECGFDKYLWTQQLIADLIEREFQVKYHHDHIGVMLKDMGFSHQKPQRRAREHDPVKVAAWRAEFWPELLKKVSSPAE</sequence>
<keyword evidence="6" id="KW-1185">Reference proteome</keyword>
<accession>A0A7M2WRA3</accession>
<evidence type="ECO:0000259" key="1">
    <source>
        <dbReference type="Pfam" id="PF13592"/>
    </source>
</evidence>
<gene>
    <name evidence="4" type="ORF">IPV69_04655</name>
    <name evidence="5" type="ORF">IPV69_11050</name>
    <name evidence="2" type="ORF">IPV69_17600</name>
    <name evidence="3" type="ORF">IPV69_24265</name>
</gene>
<dbReference type="KEGG" id="hbs:IPV69_11050"/>
<dbReference type="Proteomes" id="UP000593765">
    <property type="component" value="Chromosome"/>
</dbReference>
<evidence type="ECO:0000313" key="4">
    <source>
        <dbReference type="EMBL" id="QOV90656.1"/>
    </source>
</evidence>
<dbReference type="Pfam" id="PF13551">
    <property type="entry name" value="HTH_29"/>
    <property type="match status" value="1"/>
</dbReference>
<feature type="domain" description="Winged helix-turn helix" evidence="1">
    <location>
        <begin position="90"/>
        <end position="148"/>
    </location>
</feature>
<reference evidence="2 6" key="1">
    <citation type="submission" date="2020-10" db="EMBL/GenBank/DDBJ databases">
        <title>Wide distribution of Phycisphaera-like planctomycetes from WD2101 soil group in peatlands and genome analysis of the first cultivated representative.</title>
        <authorList>
            <person name="Dedysh S.N."/>
            <person name="Beletsky A.V."/>
            <person name="Ivanova A."/>
            <person name="Kulichevskaya I.S."/>
            <person name="Suzina N.E."/>
            <person name="Philippov D.A."/>
            <person name="Rakitin A.L."/>
            <person name="Mardanov A.V."/>
            <person name="Ravin N.V."/>
        </authorList>
    </citation>
    <scope>NUCLEOTIDE SEQUENCE [LARGE SCALE GENOMIC DNA]</scope>
    <source>
        <strain evidence="2 6">M1803</strain>
    </source>
</reference>
<dbReference type="EMBL" id="CP063458">
    <property type="protein sequence ID" value="QOV91851.1"/>
    <property type="molecule type" value="Genomic_DNA"/>
</dbReference>
<dbReference type="RefSeq" id="WP_206291034.1">
    <property type="nucleotide sequence ID" value="NZ_CP063458.1"/>
</dbReference>
<dbReference type="EMBL" id="CP063458">
    <property type="protein sequence ID" value="QOV89285.1"/>
    <property type="molecule type" value="Genomic_DNA"/>
</dbReference>
<dbReference type="AlphaFoldDB" id="A0A7M2WRA3"/>
<evidence type="ECO:0000313" key="3">
    <source>
        <dbReference type="EMBL" id="QOV89285.1"/>
    </source>
</evidence>
<dbReference type="Pfam" id="PF13592">
    <property type="entry name" value="HTH_33"/>
    <property type="match status" value="1"/>
</dbReference>
<dbReference type="KEGG" id="hbs:IPV69_17600"/>
<dbReference type="InterPro" id="IPR009057">
    <property type="entry name" value="Homeodomain-like_sf"/>
</dbReference>
<dbReference type="InterPro" id="IPR025959">
    <property type="entry name" value="Winged_HTH_dom"/>
</dbReference>
<dbReference type="SUPFAM" id="SSF46689">
    <property type="entry name" value="Homeodomain-like"/>
    <property type="match status" value="1"/>
</dbReference>
<proteinExistence type="predicted"/>
<dbReference type="EMBL" id="CP063458">
    <property type="protein sequence ID" value="QOV90656.1"/>
    <property type="molecule type" value="Genomic_DNA"/>
</dbReference>
<dbReference type="Gene3D" id="1.10.10.60">
    <property type="entry name" value="Homeodomain-like"/>
    <property type="match status" value="1"/>
</dbReference>